<protein>
    <submittedName>
        <fullName evidence="12">Arsenical pump membrane protein</fullName>
    </submittedName>
</protein>
<proteinExistence type="inferred from homology"/>
<evidence type="ECO:0000313" key="12">
    <source>
        <dbReference type="EMBL" id="MBA2889818.1"/>
    </source>
</evidence>
<evidence type="ECO:0000256" key="10">
    <source>
        <dbReference type="SAM" id="Phobius"/>
    </source>
</evidence>
<comment type="similarity">
    <text evidence="3">Belongs to the CitM (TC 2.A.11) transporter family.</text>
</comment>
<evidence type="ECO:0000256" key="7">
    <source>
        <dbReference type="ARBA" id="ARBA00022849"/>
    </source>
</evidence>
<evidence type="ECO:0000256" key="4">
    <source>
        <dbReference type="ARBA" id="ARBA00022448"/>
    </source>
</evidence>
<accession>A0A7W0CES3</accession>
<feature type="transmembrane region" description="Helical" evidence="10">
    <location>
        <begin position="20"/>
        <end position="42"/>
    </location>
</feature>
<feature type="transmembrane region" description="Helical" evidence="10">
    <location>
        <begin position="240"/>
        <end position="258"/>
    </location>
</feature>
<dbReference type="GO" id="GO:0005886">
    <property type="term" value="C:plasma membrane"/>
    <property type="evidence" value="ECO:0007669"/>
    <property type="project" value="UniProtKB-SubCell"/>
</dbReference>
<comment type="subcellular location">
    <subcellularLocation>
        <location evidence="1">Cell membrane</location>
        <topology evidence="1">Multi-pass membrane protein</topology>
    </subcellularLocation>
</comment>
<dbReference type="InterPro" id="IPR000802">
    <property type="entry name" value="Arsenical_pump_ArsB"/>
</dbReference>
<dbReference type="InterPro" id="IPR004680">
    <property type="entry name" value="Cit_transptr-like_dom"/>
</dbReference>
<dbReference type="GO" id="GO:0015105">
    <property type="term" value="F:arsenite transmembrane transporter activity"/>
    <property type="evidence" value="ECO:0007669"/>
    <property type="project" value="InterPro"/>
</dbReference>
<keyword evidence="6 10" id="KW-0812">Transmembrane</keyword>
<evidence type="ECO:0000259" key="11">
    <source>
        <dbReference type="Pfam" id="PF03600"/>
    </source>
</evidence>
<dbReference type="Pfam" id="PF03600">
    <property type="entry name" value="CitMHS"/>
    <property type="match status" value="1"/>
</dbReference>
<dbReference type="PRINTS" id="PR00758">
    <property type="entry name" value="ARSENICPUMP"/>
</dbReference>
<gene>
    <name evidence="12" type="ORF">HNR30_001153</name>
</gene>
<keyword evidence="4" id="KW-0813">Transport</keyword>
<evidence type="ECO:0000256" key="2">
    <source>
        <dbReference type="ARBA" id="ARBA00006433"/>
    </source>
</evidence>
<feature type="domain" description="Citrate transporter-like" evidence="11">
    <location>
        <begin position="24"/>
        <end position="336"/>
    </location>
</feature>
<feature type="transmembrane region" description="Helical" evidence="10">
    <location>
        <begin position="215"/>
        <end position="234"/>
    </location>
</feature>
<dbReference type="EMBL" id="JACDUR010000001">
    <property type="protein sequence ID" value="MBA2889818.1"/>
    <property type="molecule type" value="Genomic_DNA"/>
</dbReference>
<feature type="transmembrane region" description="Helical" evidence="10">
    <location>
        <begin position="77"/>
        <end position="100"/>
    </location>
</feature>
<dbReference type="RefSeq" id="WP_312894251.1">
    <property type="nucleotide sequence ID" value="NZ_BAABAM010000001.1"/>
</dbReference>
<name>A0A7W0CES3_9ACTN</name>
<keyword evidence="9 10" id="KW-0472">Membrane</keyword>
<evidence type="ECO:0000256" key="6">
    <source>
        <dbReference type="ARBA" id="ARBA00022692"/>
    </source>
</evidence>
<evidence type="ECO:0000256" key="1">
    <source>
        <dbReference type="ARBA" id="ARBA00004651"/>
    </source>
</evidence>
<dbReference type="PANTHER" id="PTHR43302:SF5">
    <property type="entry name" value="TRANSPORTER ARSB-RELATED"/>
    <property type="match status" value="1"/>
</dbReference>
<dbReference type="Proteomes" id="UP000530928">
    <property type="component" value="Unassembled WGS sequence"/>
</dbReference>
<evidence type="ECO:0000256" key="8">
    <source>
        <dbReference type="ARBA" id="ARBA00022989"/>
    </source>
</evidence>
<evidence type="ECO:0000313" key="13">
    <source>
        <dbReference type="Proteomes" id="UP000530928"/>
    </source>
</evidence>
<evidence type="ECO:0000256" key="5">
    <source>
        <dbReference type="ARBA" id="ARBA00022475"/>
    </source>
</evidence>
<dbReference type="PANTHER" id="PTHR43302">
    <property type="entry name" value="TRANSPORTER ARSB-RELATED"/>
    <property type="match status" value="1"/>
</dbReference>
<feature type="transmembrane region" description="Helical" evidence="10">
    <location>
        <begin position="270"/>
        <end position="289"/>
    </location>
</feature>
<keyword evidence="7" id="KW-0059">Arsenical resistance</keyword>
<evidence type="ECO:0000256" key="9">
    <source>
        <dbReference type="ARBA" id="ARBA00023136"/>
    </source>
</evidence>
<feature type="transmembrane region" description="Helical" evidence="10">
    <location>
        <begin position="381"/>
        <end position="402"/>
    </location>
</feature>
<keyword evidence="8 10" id="KW-1133">Transmembrane helix</keyword>
<comment type="similarity">
    <text evidence="2">Belongs to the ArsB family.</text>
</comment>
<feature type="transmembrane region" description="Helical" evidence="10">
    <location>
        <begin position="175"/>
        <end position="194"/>
    </location>
</feature>
<reference evidence="12 13" key="1">
    <citation type="submission" date="2020-07" db="EMBL/GenBank/DDBJ databases">
        <title>Genomic Encyclopedia of Type Strains, Phase IV (KMG-IV): sequencing the most valuable type-strain genomes for metagenomic binning, comparative biology and taxonomic classification.</title>
        <authorList>
            <person name="Goeker M."/>
        </authorList>
    </citation>
    <scope>NUCLEOTIDE SEQUENCE [LARGE SCALE GENOMIC DNA]</scope>
    <source>
        <strain evidence="12 13">DSM 45533</strain>
    </source>
</reference>
<dbReference type="GO" id="GO:0046685">
    <property type="term" value="P:response to arsenic-containing substance"/>
    <property type="evidence" value="ECO:0007669"/>
    <property type="project" value="UniProtKB-KW"/>
</dbReference>
<sequence length="404" mass="43070">MERHHAPRRPSRSARARPLLWAQVAVLAAGLGCVATGLLPMAEAQASMVRIAPILLFLTGVLVLAELTKQAGVFQLIAARLAWLAGGSYLALFLLCSIFVALVTMFLNRDTAAALLTPVLLALAPKARIKVLPVAIMSVWLADTASLLLPVSNLTNLLAMNRLGLSTHEFAARMWVPQVVSLTVSMSFLWLLYWRRGRRQADRYTPPEPERPADRVLFGAAALACALFVVLVLANVSVHVAALVAVTIVVAAFAARAREKLTWGLIPWQLLIFVTGLFLVVPTLGLHGLDTMMRWLIGAEGGAEGAFRAAAAGAALSNLVINLPAYVAGEHALAGAGTDQLLALLVGTNVGPIITPWASLSTLIWFEYIRRHRVTISVRSFMLAGALLAAGAVPATVVALLLTT</sequence>
<feature type="transmembrane region" description="Helical" evidence="10">
    <location>
        <begin position="48"/>
        <end position="65"/>
    </location>
</feature>
<evidence type="ECO:0000256" key="3">
    <source>
        <dbReference type="ARBA" id="ARBA00009843"/>
    </source>
</evidence>
<comment type="caution">
    <text evidence="12">The sequence shown here is derived from an EMBL/GenBank/DDBJ whole genome shotgun (WGS) entry which is preliminary data.</text>
</comment>
<keyword evidence="5" id="KW-1003">Cell membrane</keyword>
<dbReference type="AlphaFoldDB" id="A0A7W0CES3"/>
<keyword evidence="13" id="KW-1185">Reference proteome</keyword>
<dbReference type="PROSITE" id="PS51257">
    <property type="entry name" value="PROKAR_LIPOPROTEIN"/>
    <property type="match status" value="1"/>
</dbReference>
<organism evidence="12 13">
    <name type="scientific">Nonomuraea soli</name>
    <dbReference type="NCBI Taxonomy" id="1032476"/>
    <lineage>
        <taxon>Bacteria</taxon>
        <taxon>Bacillati</taxon>
        <taxon>Actinomycetota</taxon>
        <taxon>Actinomycetes</taxon>
        <taxon>Streptosporangiales</taxon>
        <taxon>Streptosporangiaceae</taxon>
        <taxon>Nonomuraea</taxon>
    </lineage>
</organism>